<dbReference type="Pfam" id="PF00071">
    <property type="entry name" value="Ras"/>
    <property type="match status" value="1"/>
</dbReference>
<dbReference type="InterPro" id="IPR003578">
    <property type="entry name" value="Small_GTPase_Rho"/>
</dbReference>
<evidence type="ECO:0000256" key="2">
    <source>
        <dbReference type="ARBA" id="ARBA00023134"/>
    </source>
</evidence>
<reference evidence="3" key="2">
    <citation type="submission" date="2021-08" db="EMBL/GenBank/DDBJ databases">
        <authorList>
            <person name="Eriksson T."/>
        </authorList>
    </citation>
    <scope>NUCLEOTIDE SEQUENCE</scope>
    <source>
        <strain evidence="3">Stoneville</strain>
        <tissue evidence="3">Whole head</tissue>
    </source>
</reference>
<dbReference type="GO" id="GO:0022412">
    <property type="term" value="P:cellular process involved in reproduction in multicellular organism"/>
    <property type="evidence" value="ECO:0007669"/>
    <property type="project" value="UniProtKB-ARBA"/>
</dbReference>
<dbReference type="SMART" id="SM00173">
    <property type="entry name" value="RAS"/>
    <property type="match status" value="1"/>
</dbReference>
<reference evidence="3" key="1">
    <citation type="journal article" date="2020" name="J Insects Food Feed">
        <title>The yellow mealworm (Tenebrio molitor) genome: a resource for the emerging insects as food and feed industry.</title>
        <authorList>
            <person name="Eriksson T."/>
            <person name="Andere A."/>
            <person name="Kelstrup H."/>
            <person name="Emery V."/>
            <person name="Picard C."/>
        </authorList>
    </citation>
    <scope>NUCLEOTIDE SEQUENCE</scope>
    <source>
        <strain evidence="3">Stoneville</strain>
        <tissue evidence="3">Whole head</tissue>
    </source>
</reference>
<dbReference type="GO" id="GO:0003006">
    <property type="term" value="P:developmental process involved in reproduction"/>
    <property type="evidence" value="ECO:0007669"/>
    <property type="project" value="UniProtKB-ARBA"/>
</dbReference>
<dbReference type="InterPro" id="IPR027417">
    <property type="entry name" value="P-loop_NTPase"/>
</dbReference>
<dbReference type="PANTHER" id="PTHR24072">
    <property type="entry name" value="RHO FAMILY GTPASE"/>
    <property type="match status" value="1"/>
</dbReference>
<dbReference type="EMBL" id="JABDTM020000957">
    <property type="protein sequence ID" value="KAH0822582.1"/>
    <property type="molecule type" value="Genomic_DNA"/>
</dbReference>
<dbReference type="AlphaFoldDB" id="A0A8J6HYK1"/>
<proteinExistence type="predicted"/>
<keyword evidence="2" id="KW-0342">GTP-binding</keyword>
<dbReference type="GO" id="GO:0001667">
    <property type="term" value="P:ameboidal-type cell migration"/>
    <property type="evidence" value="ECO:0007669"/>
    <property type="project" value="UniProtKB-ARBA"/>
</dbReference>
<accession>A0A8J6HYK1</accession>
<sequence length="180" mass="20404">MMIRRKLVAVGDLSGKTCVLLTYLKDEFPEPQLTFLSWDITDVEVEGQVVEVHVWDTCSKERFKDARISCYKGADVFVIFFSIYSRTSFENVAKLWIPEIKKYGSRDTAVLLVGTHCEMIQDGSNVTNDEGRAMAKEINAVDYIECKADTKFNVDEVFVTAIKATLTDKTKKIAINKRGK</sequence>
<dbReference type="PRINTS" id="PR00449">
    <property type="entry name" value="RASTRNSFRMNG"/>
</dbReference>
<keyword evidence="1" id="KW-0547">Nucleotide-binding</keyword>
<dbReference type="PROSITE" id="PS51419">
    <property type="entry name" value="RAB"/>
    <property type="match status" value="1"/>
</dbReference>
<dbReference type="GO" id="GO:0035006">
    <property type="term" value="P:melanization defense response"/>
    <property type="evidence" value="ECO:0007669"/>
    <property type="project" value="UniProtKB-ARBA"/>
</dbReference>
<dbReference type="SUPFAM" id="SSF52540">
    <property type="entry name" value="P-loop containing nucleoside triphosphate hydrolases"/>
    <property type="match status" value="1"/>
</dbReference>
<dbReference type="GO" id="GO:0007264">
    <property type="term" value="P:small GTPase-mediated signal transduction"/>
    <property type="evidence" value="ECO:0007669"/>
    <property type="project" value="InterPro"/>
</dbReference>
<comment type="caution">
    <text evidence="3">The sequence shown here is derived from an EMBL/GenBank/DDBJ whole genome shotgun (WGS) entry which is preliminary data.</text>
</comment>
<dbReference type="GO" id="GO:0005525">
    <property type="term" value="F:GTP binding"/>
    <property type="evidence" value="ECO:0007669"/>
    <property type="project" value="UniProtKB-KW"/>
</dbReference>
<dbReference type="Gene3D" id="3.40.50.300">
    <property type="entry name" value="P-loop containing nucleotide triphosphate hydrolases"/>
    <property type="match status" value="1"/>
</dbReference>
<name>A0A8J6HYK1_TENMO</name>
<evidence type="ECO:0000256" key="1">
    <source>
        <dbReference type="ARBA" id="ARBA00022741"/>
    </source>
</evidence>
<dbReference type="PROSITE" id="PS51421">
    <property type="entry name" value="RAS"/>
    <property type="match status" value="1"/>
</dbReference>
<dbReference type="SMART" id="SM00175">
    <property type="entry name" value="RAB"/>
    <property type="match status" value="1"/>
</dbReference>
<evidence type="ECO:0000313" key="4">
    <source>
        <dbReference type="Proteomes" id="UP000719412"/>
    </source>
</evidence>
<dbReference type="PROSITE" id="PS51420">
    <property type="entry name" value="RHO"/>
    <property type="match status" value="1"/>
</dbReference>
<dbReference type="GO" id="GO:0035099">
    <property type="term" value="P:hemocyte migration"/>
    <property type="evidence" value="ECO:0007669"/>
    <property type="project" value="UniProtKB-ARBA"/>
</dbReference>
<dbReference type="SMART" id="SM00174">
    <property type="entry name" value="RHO"/>
    <property type="match status" value="1"/>
</dbReference>
<evidence type="ECO:0000313" key="3">
    <source>
        <dbReference type="EMBL" id="KAH0822582.1"/>
    </source>
</evidence>
<dbReference type="FunFam" id="3.40.50.300:FF:001447">
    <property type="entry name" value="Ras-related protein Rab-1B"/>
    <property type="match status" value="1"/>
</dbReference>
<dbReference type="InterPro" id="IPR001806">
    <property type="entry name" value="Small_GTPase"/>
</dbReference>
<gene>
    <name evidence="3" type="ORF">GEV33_000209</name>
</gene>
<organism evidence="3 4">
    <name type="scientific">Tenebrio molitor</name>
    <name type="common">Yellow mealworm beetle</name>
    <dbReference type="NCBI Taxonomy" id="7067"/>
    <lineage>
        <taxon>Eukaryota</taxon>
        <taxon>Metazoa</taxon>
        <taxon>Ecdysozoa</taxon>
        <taxon>Arthropoda</taxon>
        <taxon>Hexapoda</taxon>
        <taxon>Insecta</taxon>
        <taxon>Pterygota</taxon>
        <taxon>Neoptera</taxon>
        <taxon>Endopterygota</taxon>
        <taxon>Coleoptera</taxon>
        <taxon>Polyphaga</taxon>
        <taxon>Cucujiformia</taxon>
        <taxon>Tenebrionidae</taxon>
        <taxon>Tenebrio</taxon>
    </lineage>
</organism>
<dbReference type="GO" id="GO:0003924">
    <property type="term" value="F:GTPase activity"/>
    <property type="evidence" value="ECO:0007669"/>
    <property type="project" value="InterPro"/>
</dbReference>
<protein>
    <submittedName>
        <fullName evidence="3">Uncharacterized protein</fullName>
    </submittedName>
</protein>
<keyword evidence="4" id="KW-1185">Reference proteome</keyword>
<dbReference type="Proteomes" id="UP000719412">
    <property type="component" value="Unassembled WGS sequence"/>
</dbReference>